<gene>
    <name evidence="4" type="ORF">OSB1V03_LOCUS12455</name>
</gene>
<evidence type="ECO:0000259" key="3">
    <source>
        <dbReference type="Pfam" id="PF00084"/>
    </source>
</evidence>
<protein>
    <recommendedName>
        <fullName evidence="3">Sushi domain-containing protein</fullName>
    </recommendedName>
</protein>
<evidence type="ECO:0000313" key="4">
    <source>
        <dbReference type="EMBL" id="CAD7632049.1"/>
    </source>
</evidence>
<dbReference type="InterPro" id="IPR000436">
    <property type="entry name" value="Sushi_SCR_CCP_dom"/>
</dbReference>
<feature type="chain" id="PRO_5035592718" description="Sushi domain-containing protein" evidence="2">
    <location>
        <begin position="32"/>
        <end position="111"/>
    </location>
</feature>
<organism evidence="4">
    <name type="scientific">Medioppia subpectinata</name>
    <dbReference type="NCBI Taxonomy" id="1979941"/>
    <lineage>
        <taxon>Eukaryota</taxon>
        <taxon>Metazoa</taxon>
        <taxon>Ecdysozoa</taxon>
        <taxon>Arthropoda</taxon>
        <taxon>Chelicerata</taxon>
        <taxon>Arachnida</taxon>
        <taxon>Acari</taxon>
        <taxon>Acariformes</taxon>
        <taxon>Sarcoptiformes</taxon>
        <taxon>Oribatida</taxon>
        <taxon>Brachypylina</taxon>
        <taxon>Oppioidea</taxon>
        <taxon>Oppiidae</taxon>
        <taxon>Medioppia</taxon>
    </lineage>
</organism>
<keyword evidence="2" id="KW-0732">Signal</keyword>
<dbReference type="InterPro" id="IPR035976">
    <property type="entry name" value="Sushi/SCR/CCP_sf"/>
</dbReference>
<proteinExistence type="predicted"/>
<sequence>MRPIFTCNHLSFKMDIFYAILFIFIVEDISSVNSCGYPGSPAHASISLTTDSIRNGTIATYTCDNGYELLGPADDIELDLIERSACPVMICPQTPRALVLYSPVTKYLCKT</sequence>
<feature type="domain" description="Sushi" evidence="3">
    <location>
        <begin position="35"/>
        <end position="72"/>
    </location>
</feature>
<evidence type="ECO:0000256" key="1">
    <source>
        <dbReference type="ARBA" id="ARBA00023157"/>
    </source>
</evidence>
<evidence type="ECO:0000256" key="2">
    <source>
        <dbReference type="SAM" id="SignalP"/>
    </source>
</evidence>
<dbReference type="OrthoDB" id="6433056at2759"/>
<feature type="signal peptide" evidence="2">
    <location>
        <begin position="1"/>
        <end position="31"/>
    </location>
</feature>
<dbReference type="SUPFAM" id="SSF57535">
    <property type="entry name" value="Complement control module/SCR domain"/>
    <property type="match status" value="1"/>
</dbReference>
<dbReference type="CDD" id="cd00033">
    <property type="entry name" value="CCP"/>
    <property type="match status" value="1"/>
</dbReference>
<dbReference type="Gene3D" id="2.10.70.10">
    <property type="entry name" value="Complement Module, domain 1"/>
    <property type="match status" value="1"/>
</dbReference>
<keyword evidence="5" id="KW-1185">Reference proteome</keyword>
<dbReference type="EMBL" id="CAJPIZ010010350">
    <property type="protein sequence ID" value="CAG2112479.1"/>
    <property type="molecule type" value="Genomic_DNA"/>
</dbReference>
<dbReference type="Proteomes" id="UP000759131">
    <property type="component" value="Unassembled WGS sequence"/>
</dbReference>
<dbReference type="EMBL" id="OC864925">
    <property type="protein sequence ID" value="CAD7632049.1"/>
    <property type="molecule type" value="Genomic_DNA"/>
</dbReference>
<name>A0A7R9Q4N6_9ACAR</name>
<evidence type="ECO:0000313" key="5">
    <source>
        <dbReference type="Proteomes" id="UP000759131"/>
    </source>
</evidence>
<accession>A0A7R9Q4N6</accession>
<keyword evidence="1" id="KW-1015">Disulfide bond</keyword>
<dbReference type="AlphaFoldDB" id="A0A7R9Q4N6"/>
<dbReference type="Pfam" id="PF00084">
    <property type="entry name" value="Sushi"/>
    <property type="match status" value="1"/>
</dbReference>
<reference evidence="4" key="1">
    <citation type="submission" date="2020-11" db="EMBL/GenBank/DDBJ databases">
        <authorList>
            <person name="Tran Van P."/>
        </authorList>
    </citation>
    <scope>NUCLEOTIDE SEQUENCE</scope>
</reference>